<dbReference type="EMBL" id="AE017126">
    <property type="protein sequence ID" value="AAP99246.1"/>
    <property type="molecule type" value="Genomic_DNA"/>
</dbReference>
<dbReference type="Gene3D" id="3.20.20.120">
    <property type="entry name" value="Enolase-like C-terminal domain"/>
    <property type="match status" value="1"/>
</dbReference>
<dbReference type="RefSeq" id="WP_011124355.1">
    <property type="nucleotide sequence ID" value="NC_005042.1"/>
</dbReference>
<dbReference type="HOGENOM" id="CLU_030273_0_2_3"/>
<dbReference type="InterPro" id="IPR029017">
    <property type="entry name" value="Enolase-like_N"/>
</dbReference>
<dbReference type="PANTHER" id="PTHR48073">
    <property type="entry name" value="O-SUCCINYLBENZOATE SYNTHASE-RELATED"/>
    <property type="match status" value="1"/>
</dbReference>
<dbReference type="SFLD" id="SFLDF00009">
    <property type="entry name" value="o-succinylbenzoate_synthase"/>
    <property type="match status" value="1"/>
</dbReference>
<dbReference type="SUPFAM" id="SSF51604">
    <property type="entry name" value="Enolase C-terminal domain-like"/>
    <property type="match status" value="1"/>
</dbReference>
<evidence type="ECO:0000313" key="4">
    <source>
        <dbReference type="Proteomes" id="UP000001420"/>
    </source>
</evidence>
<dbReference type="SMART" id="SM00922">
    <property type="entry name" value="MR_MLE"/>
    <property type="match status" value="1"/>
</dbReference>
<dbReference type="eggNOG" id="COG4948">
    <property type="taxonomic scope" value="Bacteria"/>
</dbReference>
<dbReference type="GO" id="GO:0046872">
    <property type="term" value="F:metal ion binding"/>
    <property type="evidence" value="ECO:0007669"/>
    <property type="project" value="UniProtKB-KW"/>
</dbReference>
<dbReference type="SFLD" id="SFLDS00001">
    <property type="entry name" value="Enolase"/>
    <property type="match status" value="1"/>
</dbReference>
<evidence type="ECO:0000256" key="1">
    <source>
        <dbReference type="ARBA" id="ARBA00022723"/>
    </source>
</evidence>
<evidence type="ECO:0000313" key="3">
    <source>
        <dbReference type="EMBL" id="AAP99246.1"/>
    </source>
</evidence>
<protein>
    <submittedName>
        <fullName evidence="3">O-succinylbenzoate-CoA synthase</fullName>
    </submittedName>
</protein>
<dbReference type="SUPFAM" id="SSF54826">
    <property type="entry name" value="Enolase N-terminal domain-like"/>
    <property type="match status" value="1"/>
</dbReference>
<gene>
    <name evidence="3" type="primary">menC</name>
    <name evidence="3" type="ordered locus">Pro_0200</name>
</gene>
<name>Q7VE14_PROMA</name>
<dbReference type="SFLD" id="SFLDG00180">
    <property type="entry name" value="muconate_cycloisomerase"/>
    <property type="match status" value="1"/>
</dbReference>
<dbReference type="InterPro" id="IPR013342">
    <property type="entry name" value="Mandelate_racemase_C"/>
</dbReference>
<dbReference type="AlphaFoldDB" id="Q7VE14"/>
<organism evidence="3 4">
    <name type="scientific">Prochlorococcus marinus (strain SARG / CCMP1375 / SS120)</name>
    <dbReference type="NCBI Taxonomy" id="167539"/>
    <lineage>
        <taxon>Bacteria</taxon>
        <taxon>Bacillati</taxon>
        <taxon>Cyanobacteriota</taxon>
        <taxon>Cyanophyceae</taxon>
        <taxon>Synechococcales</taxon>
        <taxon>Prochlorococcaceae</taxon>
        <taxon>Prochlorococcus</taxon>
    </lineage>
</organism>
<dbReference type="Proteomes" id="UP000001420">
    <property type="component" value="Chromosome"/>
</dbReference>
<dbReference type="STRING" id="167539.Pro_0200"/>
<dbReference type="PANTHER" id="PTHR48073:SF2">
    <property type="entry name" value="O-SUCCINYLBENZOATE SYNTHASE"/>
    <property type="match status" value="1"/>
</dbReference>
<dbReference type="CDD" id="cd03320">
    <property type="entry name" value="OSBS"/>
    <property type="match status" value="1"/>
</dbReference>
<dbReference type="Gene3D" id="3.30.390.10">
    <property type="entry name" value="Enolase-like, N-terminal domain"/>
    <property type="match status" value="1"/>
</dbReference>
<dbReference type="Pfam" id="PF13378">
    <property type="entry name" value="MR_MLE_C"/>
    <property type="match status" value="1"/>
</dbReference>
<feature type="domain" description="Mandelate racemase/muconate lactonizing enzyme C-terminal" evidence="2">
    <location>
        <begin position="129"/>
        <end position="225"/>
    </location>
</feature>
<dbReference type="EnsemblBacteria" id="AAP99246">
    <property type="protein sequence ID" value="AAP99246"/>
    <property type="gene ID" value="Pro_0200"/>
</dbReference>
<keyword evidence="1" id="KW-0479">Metal-binding</keyword>
<sequence length="323" mass="36465">MTLKLGFKPFSFHLLRSLRTSQGIIKKKEGWLIKLENKTGRLGWGEIAPLNLSELNICGKILEKLGNSPSRQTLEEGIPNWPGSLAFAIGAALAEIDYLIGNDSKNKWLSVTSSALLLPNEESILLNTLQSVLDKHKETQKELTFKWKIRNTSSDSDLNLLKKILFLLPENTRLRIDANGGLNRIQAHEWAQALQNEARIEWLEQPLAVDDIEGMNELAQMLPIALDESLIYNPSLRKSWTGWQIRRPLIEGDPRILLKEFKEKNSYISISTSFETGIGKRWIEHFAALQLRGLTPTQPGLAPGWCPKGPLFCQNPQLVWEAA</sequence>
<accession>Q7VE14</accession>
<keyword evidence="4" id="KW-1185">Reference proteome</keyword>
<dbReference type="InterPro" id="IPR036849">
    <property type="entry name" value="Enolase-like_C_sf"/>
</dbReference>
<reference evidence="3 4" key="1">
    <citation type="journal article" date="2003" name="Proc. Natl. Acad. Sci. U.S.A.">
        <title>Genome sequence of the cyanobacterium Prochlorococcus marinus SS120, a nearly minimal oxyphototrophic genome.</title>
        <authorList>
            <person name="Dufresne A."/>
            <person name="Salanoubat M."/>
            <person name="Partensky F."/>
            <person name="Artiguenave F."/>
            <person name="Axmann I.M."/>
            <person name="Barbe V."/>
            <person name="Duprat S."/>
            <person name="Galperin M.Y."/>
            <person name="Koonin E.V."/>
            <person name="Le Gall F."/>
            <person name="Makarova K.S."/>
            <person name="Ostrowski M."/>
            <person name="Oztas S."/>
            <person name="Robert C."/>
            <person name="Rogozin I.B."/>
            <person name="Scanlan D.J."/>
            <person name="Tandeau de Marsac N."/>
            <person name="Weissenbach J."/>
            <person name="Wincker P."/>
            <person name="Wolf Y.I."/>
            <person name="Hess W.R."/>
        </authorList>
    </citation>
    <scope>NUCLEOTIDE SEQUENCE [LARGE SCALE GENOMIC DNA]</scope>
    <source>
        <strain evidence="4">SARG / CCMP1375 / SS120</strain>
    </source>
</reference>
<dbReference type="PATRIC" id="fig|167539.5.peg.207"/>
<proteinExistence type="predicted"/>
<dbReference type="OrthoDB" id="9802699at2"/>
<evidence type="ECO:0000259" key="2">
    <source>
        <dbReference type="SMART" id="SM00922"/>
    </source>
</evidence>
<dbReference type="GO" id="GO:0003824">
    <property type="term" value="F:catalytic activity"/>
    <property type="evidence" value="ECO:0007669"/>
    <property type="project" value="UniProtKB-ARBA"/>
</dbReference>
<dbReference type="InterPro" id="IPR029065">
    <property type="entry name" value="Enolase_C-like"/>
</dbReference>
<dbReference type="KEGG" id="pma:Pro_0200"/>